<evidence type="ECO:0000259" key="6">
    <source>
        <dbReference type="PROSITE" id="PS51918"/>
    </source>
</evidence>
<dbReference type="Proteomes" id="UP000640333">
    <property type="component" value="Unassembled WGS sequence"/>
</dbReference>
<dbReference type="PANTHER" id="PTHR43409:SF4">
    <property type="entry name" value="RADICAL SAM SUPERFAMILY PROTEIN"/>
    <property type="match status" value="1"/>
</dbReference>
<dbReference type="InterPro" id="IPR006638">
    <property type="entry name" value="Elp3/MiaA/NifB-like_rSAM"/>
</dbReference>
<keyword evidence="8" id="KW-1185">Reference proteome</keyword>
<dbReference type="InterPro" id="IPR013785">
    <property type="entry name" value="Aldolase_TIM"/>
</dbReference>
<dbReference type="EMBL" id="JADEYS010000002">
    <property type="protein sequence ID" value="MBE9396295.1"/>
    <property type="molecule type" value="Genomic_DNA"/>
</dbReference>
<dbReference type="InterPro" id="IPR007197">
    <property type="entry name" value="rSAM"/>
</dbReference>
<dbReference type="SFLD" id="SFLDG01095">
    <property type="entry name" value="Uncharacterised_Radical_SAM_Su"/>
    <property type="match status" value="1"/>
</dbReference>
<dbReference type="GO" id="GO:0003824">
    <property type="term" value="F:catalytic activity"/>
    <property type="evidence" value="ECO:0007669"/>
    <property type="project" value="InterPro"/>
</dbReference>
<evidence type="ECO:0000256" key="5">
    <source>
        <dbReference type="ARBA" id="ARBA00023014"/>
    </source>
</evidence>
<dbReference type="PROSITE" id="PS51918">
    <property type="entry name" value="RADICAL_SAM"/>
    <property type="match status" value="1"/>
</dbReference>
<protein>
    <submittedName>
        <fullName evidence="7">Radical SAM protein</fullName>
    </submittedName>
</protein>
<gene>
    <name evidence="7" type="ORF">IOQ59_03345</name>
</gene>
<name>A0A8J7F728_9GAMM</name>
<dbReference type="AlphaFoldDB" id="A0A8J7F728"/>
<evidence type="ECO:0000256" key="3">
    <source>
        <dbReference type="ARBA" id="ARBA00022723"/>
    </source>
</evidence>
<evidence type="ECO:0000256" key="1">
    <source>
        <dbReference type="ARBA" id="ARBA00001966"/>
    </source>
</evidence>
<evidence type="ECO:0000256" key="2">
    <source>
        <dbReference type="ARBA" id="ARBA00022691"/>
    </source>
</evidence>
<keyword evidence="4" id="KW-0408">Iron</keyword>
<accession>A0A8J7F728</accession>
<dbReference type="GO" id="GO:0046872">
    <property type="term" value="F:metal ion binding"/>
    <property type="evidence" value="ECO:0007669"/>
    <property type="project" value="UniProtKB-KW"/>
</dbReference>
<dbReference type="SMART" id="SM00729">
    <property type="entry name" value="Elp3"/>
    <property type="match status" value="1"/>
</dbReference>
<dbReference type="SUPFAM" id="SSF102114">
    <property type="entry name" value="Radical SAM enzymes"/>
    <property type="match status" value="1"/>
</dbReference>
<dbReference type="CDD" id="cd01335">
    <property type="entry name" value="Radical_SAM"/>
    <property type="match status" value="1"/>
</dbReference>
<comment type="caution">
    <text evidence="7">The sequence shown here is derived from an EMBL/GenBank/DDBJ whole genome shotgun (WGS) entry which is preliminary data.</text>
</comment>
<keyword evidence="3" id="KW-0479">Metal-binding</keyword>
<reference evidence="7" key="1">
    <citation type="submission" date="2020-10" db="EMBL/GenBank/DDBJ databases">
        <title>Bacterium isolated from coastal waters sediment.</title>
        <authorList>
            <person name="Chen R.-J."/>
            <person name="Lu D.-C."/>
            <person name="Zhu K.-L."/>
            <person name="Du Z.-J."/>
        </authorList>
    </citation>
    <scope>NUCLEOTIDE SEQUENCE</scope>
    <source>
        <strain evidence="7">N1Y112</strain>
    </source>
</reference>
<dbReference type="Gene3D" id="3.20.20.70">
    <property type="entry name" value="Aldolase class I"/>
    <property type="match status" value="1"/>
</dbReference>
<dbReference type="InterPro" id="IPR051198">
    <property type="entry name" value="BchE-like"/>
</dbReference>
<dbReference type="SFLD" id="SFLDS00029">
    <property type="entry name" value="Radical_SAM"/>
    <property type="match status" value="2"/>
</dbReference>
<evidence type="ECO:0000313" key="8">
    <source>
        <dbReference type="Proteomes" id="UP000640333"/>
    </source>
</evidence>
<feature type="domain" description="Radical SAM core" evidence="6">
    <location>
        <begin position="17"/>
        <end position="255"/>
    </location>
</feature>
<evidence type="ECO:0000256" key="4">
    <source>
        <dbReference type="ARBA" id="ARBA00023004"/>
    </source>
</evidence>
<sequence length="299" mass="33726">MYYYPPVEYIEPLFRPPSEGNSLILQVTNGCSWNNCTFCEMYTEPQKRFKPKAEAKVLEEIRRCGEELAGVRRIFLADGDAMALSFRRLKTILEAIRVEMPAVTRVSAYCLPRNLKNKTVEELQELRELGLGLLYIGAESGDDEVLAKIQKGETYRSTCDALLKAKAAGMKTSVMIINGMGGVKYSEQHALAAARLVNETQPDYFATLVLFFRNGMDKVQEGFGGDFQMLDQQGLFLEMEMMLSHTELERSVFRSDHASNYLVLKGVLGRDKDKMLAQIRGALENSSLISLRNDSYRGL</sequence>
<dbReference type="GO" id="GO:0051536">
    <property type="term" value="F:iron-sulfur cluster binding"/>
    <property type="evidence" value="ECO:0007669"/>
    <property type="project" value="UniProtKB-KW"/>
</dbReference>
<organism evidence="7 8">
    <name type="scientific">Pontibacterium sinense</name>
    <dbReference type="NCBI Taxonomy" id="2781979"/>
    <lineage>
        <taxon>Bacteria</taxon>
        <taxon>Pseudomonadati</taxon>
        <taxon>Pseudomonadota</taxon>
        <taxon>Gammaproteobacteria</taxon>
        <taxon>Oceanospirillales</taxon>
        <taxon>Oceanospirillaceae</taxon>
        <taxon>Pontibacterium</taxon>
    </lineage>
</organism>
<dbReference type="RefSeq" id="WP_193951840.1">
    <property type="nucleotide sequence ID" value="NZ_JADEYS010000002.1"/>
</dbReference>
<proteinExistence type="predicted"/>
<dbReference type="SFLD" id="SFLDG01082">
    <property type="entry name" value="B12-binding_domain_containing"/>
    <property type="match status" value="1"/>
</dbReference>
<comment type="cofactor">
    <cofactor evidence="1">
        <name>[4Fe-4S] cluster</name>
        <dbReference type="ChEBI" id="CHEBI:49883"/>
    </cofactor>
</comment>
<dbReference type="InterPro" id="IPR058240">
    <property type="entry name" value="rSAM_sf"/>
</dbReference>
<evidence type="ECO:0000313" key="7">
    <source>
        <dbReference type="EMBL" id="MBE9396295.1"/>
    </source>
</evidence>
<dbReference type="PANTHER" id="PTHR43409">
    <property type="entry name" value="ANAEROBIC MAGNESIUM-PROTOPORPHYRIN IX MONOMETHYL ESTER CYCLASE-RELATED"/>
    <property type="match status" value="1"/>
</dbReference>
<keyword evidence="5" id="KW-0411">Iron-sulfur</keyword>
<keyword evidence="2" id="KW-0949">S-adenosyl-L-methionine</keyword>
<dbReference type="Pfam" id="PF04055">
    <property type="entry name" value="Radical_SAM"/>
    <property type="match status" value="1"/>
</dbReference>